<feature type="compositionally biased region" description="Basic and acidic residues" evidence="1">
    <location>
        <begin position="44"/>
        <end position="54"/>
    </location>
</feature>
<accession>A0A2I0JZH7</accession>
<dbReference type="EMBL" id="PGOL01001016">
    <property type="protein sequence ID" value="PKI61715.1"/>
    <property type="molecule type" value="Genomic_DNA"/>
</dbReference>
<evidence type="ECO:0000313" key="3">
    <source>
        <dbReference type="Proteomes" id="UP000233551"/>
    </source>
</evidence>
<gene>
    <name evidence="2" type="ORF">CRG98_017939</name>
</gene>
<comment type="caution">
    <text evidence="2">The sequence shown here is derived from an EMBL/GenBank/DDBJ whole genome shotgun (WGS) entry which is preliminary data.</text>
</comment>
<protein>
    <submittedName>
        <fullName evidence="2">Uncharacterized protein</fullName>
    </submittedName>
</protein>
<evidence type="ECO:0000256" key="1">
    <source>
        <dbReference type="SAM" id="MobiDB-lite"/>
    </source>
</evidence>
<keyword evidence="3" id="KW-1185">Reference proteome</keyword>
<organism evidence="2 3">
    <name type="scientific">Punica granatum</name>
    <name type="common">Pomegranate</name>
    <dbReference type="NCBI Taxonomy" id="22663"/>
    <lineage>
        <taxon>Eukaryota</taxon>
        <taxon>Viridiplantae</taxon>
        <taxon>Streptophyta</taxon>
        <taxon>Embryophyta</taxon>
        <taxon>Tracheophyta</taxon>
        <taxon>Spermatophyta</taxon>
        <taxon>Magnoliopsida</taxon>
        <taxon>eudicotyledons</taxon>
        <taxon>Gunneridae</taxon>
        <taxon>Pentapetalae</taxon>
        <taxon>rosids</taxon>
        <taxon>malvids</taxon>
        <taxon>Myrtales</taxon>
        <taxon>Lythraceae</taxon>
        <taxon>Punica</taxon>
    </lineage>
</organism>
<sequence>MAATELPHTERERERQRQTNRETVGQPHATAARWLSALEIADRERERGKVETWKAKPRRGRSGDEGEEEEERSAPLTYRLYFVRQLAAEISPQSRCFSINGHDASHVTYV</sequence>
<feature type="region of interest" description="Disordered" evidence="1">
    <location>
        <begin position="44"/>
        <end position="73"/>
    </location>
</feature>
<evidence type="ECO:0000313" key="2">
    <source>
        <dbReference type="EMBL" id="PKI61715.1"/>
    </source>
</evidence>
<reference evidence="2 3" key="1">
    <citation type="submission" date="2017-11" db="EMBL/GenBank/DDBJ databases">
        <title>De-novo sequencing of pomegranate (Punica granatum L.) genome.</title>
        <authorList>
            <person name="Akparov Z."/>
            <person name="Amiraslanov A."/>
            <person name="Hajiyeva S."/>
            <person name="Abbasov M."/>
            <person name="Kaur K."/>
            <person name="Hamwieh A."/>
            <person name="Solovyev V."/>
            <person name="Salamov A."/>
            <person name="Braich B."/>
            <person name="Kosarev P."/>
            <person name="Mahmoud A."/>
            <person name="Hajiyev E."/>
            <person name="Babayeva S."/>
            <person name="Izzatullayeva V."/>
            <person name="Mammadov A."/>
            <person name="Mammadov A."/>
            <person name="Sharifova S."/>
            <person name="Ojaghi J."/>
            <person name="Eynullazada K."/>
            <person name="Bayramov B."/>
            <person name="Abdulazimova A."/>
            <person name="Shahmuradov I."/>
        </authorList>
    </citation>
    <scope>NUCLEOTIDE SEQUENCE [LARGE SCALE GENOMIC DNA]</scope>
    <source>
        <strain evidence="3">cv. AG2017</strain>
        <tissue evidence="2">Leaf</tissue>
    </source>
</reference>
<dbReference type="Proteomes" id="UP000233551">
    <property type="component" value="Unassembled WGS sequence"/>
</dbReference>
<name>A0A2I0JZH7_PUNGR</name>
<dbReference type="AlphaFoldDB" id="A0A2I0JZH7"/>
<proteinExistence type="predicted"/>
<feature type="region of interest" description="Disordered" evidence="1">
    <location>
        <begin position="1"/>
        <end position="32"/>
    </location>
</feature>
<feature type="compositionally biased region" description="Basic and acidic residues" evidence="1">
    <location>
        <begin position="7"/>
        <end position="20"/>
    </location>
</feature>